<dbReference type="HOGENOM" id="CLU_087197_0_0_7"/>
<accession>B8FEN5</accession>
<proteinExistence type="predicted"/>
<dbReference type="eggNOG" id="COG1305">
    <property type="taxonomic scope" value="Bacteria"/>
</dbReference>
<dbReference type="Pfam" id="PF01841">
    <property type="entry name" value="Transglut_core"/>
    <property type="match status" value="1"/>
</dbReference>
<dbReference type="Proteomes" id="UP000000739">
    <property type="component" value="Chromosome"/>
</dbReference>
<evidence type="ECO:0000259" key="1">
    <source>
        <dbReference type="Pfam" id="PF01841"/>
    </source>
</evidence>
<dbReference type="SUPFAM" id="SSF54001">
    <property type="entry name" value="Cysteine proteinases"/>
    <property type="match status" value="1"/>
</dbReference>
<sequence>MNPQKEHLQPTPIINSDHESVIAFARENAGKSENPVDQAISLYYAVRDGIRYNPYKFVLTVEGLKASTTLEVGEAWCVPKAALLAACCRVMGIPARVGYADVQNHLSTKRMREQMQTNVFHWHGYNTIYLNGKWVKATPAFNVELCEKFRLRTLEFDGENDSIYHPFDLDGNKHMDYINFRGEYDDVPLAEMIKTFQGLYGEDAFANVDEDFDADVAKENPGA</sequence>
<dbReference type="Gene3D" id="3.10.620.30">
    <property type="match status" value="1"/>
</dbReference>
<name>B8FEN5_DESAL</name>
<gene>
    <name evidence="2" type="ordered locus">Dalk_1865</name>
</gene>
<dbReference type="InterPro" id="IPR002931">
    <property type="entry name" value="Transglutaminase-like"/>
</dbReference>
<dbReference type="EMBL" id="CP001322">
    <property type="protein sequence ID" value="ACL03562.1"/>
    <property type="molecule type" value="Genomic_DNA"/>
</dbReference>
<dbReference type="KEGG" id="dal:Dalk_1865"/>
<dbReference type="PANTHER" id="PTHR33490:SF3">
    <property type="entry name" value="CONSERVED INTEGRAL MEMBRANE PROTEIN"/>
    <property type="match status" value="1"/>
</dbReference>
<feature type="domain" description="Transglutaminase-like" evidence="1">
    <location>
        <begin position="23"/>
        <end position="139"/>
    </location>
</feature>
<dbReference type="PANTHER" id="PTHR33490">
    <property type="entry name" value="BLR5614 PROTEIN-RELATED"/>
    <property type="match status" value="1"/>
</dbReference>
<keyword evidence="3" id="KW-1185">Reference proteome</keyword>
<organism evidence="2 3">
    <name type="scientific">Desulfatibacillum aliphaticivorans</name>
    <dbReference type="NCBI Taxonomy" id="218208"/>
    <lineage>
        <taxon>Bacteria</taxon>
        <taxon>Pseudomonadati</taxon>
        <taxon>Thermodesulfobacteriota</taxon>
        <taxon>Desulfobacteria</taxon>
        <taxon>Desulfobacterales</taxon>
        <taxon>Desulfatibacillaceae</taxon>
        <taxon>Desulfatibacillum</taxon>
    </lineage>
</organism>
<reference evidence="2 3" key="1">
    <citation type="journal article" date="2012" name="Environ. Microbiol.">
        <title>The genome sequence of Desulfatibacillum alkenivorans AK-01: a blueprint for anaerobic alkane oxidation.</title>
        <authorList>
            <person name="Callaghan A.V."/>
            <person name="Morris B.E."/>
            <person name="Pereira I.A."/>
            <person name="McInerney M.J."/>
            <person name="Austin R.N."/>
            <person name="Groves J.T."/>
            <person name="Kukor J.J."/>
            <person name="Suflita J.M."/>
            <person name="Young L.Y."/>
            <person name="Zylstra G.J."/>
            <person name="Wawrik B."/>
        </authorList>
    </citation>
    <scope>NUCLEOTIDE SEQUENCE [LARGE SCALE GENOMIC DNA]</scope>
    <source>
        <strain evidence="2 3">AK-01</strain>
    </source>
</reference>
<evidence type="ECO:0000313" key="2">
    <source>
        <dbReference type="EMBL" id="ACL03562.1"/>
    </source>
</evidence>
<dbReference type="RefSeq" id="WP_012610994.1">
    <property type="nucleotide sequence ID" value="NC_011768.1"/>
</dbReference>
<dbReference type="InterPro" id="IPR038765">
    <property type="entry name" value="Papain-like_cys_pep_sf"/>
</dbReference>
<protein>
    <submittedName>
        <fullName evidence="2">Transglutaminase domain protein</fullName>
    </submittedName>
</protein>
<dbReference type="AlphaFoldDB" id="B8FEN5"/>
<evidence type="ECO:0000313" key="3">
    <source>
        <dbReference type="Proteomes" id="UP000000739"/>
    </source>
</evidence>